<dbReference type="InterPro" id="IPR052833">
    <property type="entry name" value="Telomeric_DNA-bd_trans-reg"/>
</dbReference>
<feature type="compositionally biased region" description="Low complexity" evidence="1">
    <location>
        <begin position="386"/>
        <end position="411"/>
    </location>
</feature>
<dbReference type="RefSeq" id="XP_004182565.1">
    <property type="nucleotide sequence ID" value="XM_004182517.1"/>
</dbReference>
<dbReference type="InParanoid" id="I2H9J4"/>
<name>I2H9J4_HENB6</name>
<dbReference type="GeneID" id="14498212"/>
<feature type="region of interest" description="Disordered" evidence="1">
    <location>
        <begin position="464"/>
        <end position="493"/>
    </location>
</feature>
<dbReference type="CDD" id="cd11660">
    <property type="entry name" value="SANT_TRF"/>
    <property type="match status" value="1"/>
</dbReference>
<keyword evidence="4" id="KW-1185">Reference proteome</keyword>
<evidence type="ECO:0000256" key="1">
    <source>
        <dbReference type="SAM" id="MobiDB-lite"/>
    </source>
</evidence>
<feature type="compositionally biased region" description="Low complexity" evidence="1">
    <location>
        <begin position="732"/>
        <end position="758"/>
    </location>
</feature>
<dbReference type="HOGENOM" id="CLU_352727_0_0_1"/>
<dbReference type="eggNOG" id="ENOG502QRT9">
    <property type="taxonomic scope" value="Eukaryota"/>
</dbReference>
<dbReference type="EMBL" id="HE806325">
    <property type="protein sequence ID" value="CCH63046.1"/>
    <property type="molecule type" value="Genomic_DNA"/>
</dbReference>
<dbReference type="SUPFAM" id="SSF46689">
    <property type="entry name" value="Homeodomain-like"/>
    <property type="match status" value="1"/>
</dbReference>
<reference evidence="3 4" key="1">
    <citation type="journal article" date="2011" name="Proc. Natl. Acad. Sci. U.S.A.">
        <title>Evolutionary erosion of yeast sex chromosomes by mating-type switching accidents.</title>
        <authorList>
            <person name="Gordon J.L."/>
            <person name="Armisen D."/>
            <person name="Proux-Wera E."/>
            <person name="Oheigeartaigh S.S."/>
            <person name="Byrne K.P."/>
            <person name="Wolfe K.H."/>
        </authorList>
    </citation>
    <scope>NUCLEOTIDE SEQUENCE [LARGE SCALE GENOMIC DNA]</scope>
    <source>
        <strain evidence="4">ATCC 34711 / CBS 6284 / DSM 70876 / NBRC 10599 / NRRL Y-10934 / UCD 77-7</strain>
    </source>
</reference>
<dbReference type="SMART" id="SM00717">
    <property type="entry name" value="SANT"/>
    <property type="match status" value="1"/>
</dbReference>
<evidence type="ECO:0000313" key="3">
    <source>
        <dbReference type="EMBL" id="CCH63046.1"/>
    </source>
</evidence>
<dbReference type="Gene3D" id="1.10.10.60">
    <property type="entry name" value="Homeodomain-like"/>
    <property type="match status" value="1"/>
</dbReference>
<dbReference type="PANTHER" id="PTHR47807">
    <property type="entry name" value="PROTEIN TBF1"/>
    <property type="match status" value="1"/>
</dbReference>
<dbReference type="InterPro" id="IPR017930">
    <property type="entry name" value="Myb_dom"/>
</dbReference>
<dbReference type="InterPro" id="IPR009057">
    <property type="entry name" value="Homeodomain-like_sf"/>
</dbReference>
<dbReference type="PROSITE" id="PS51294">
    <property type="entry name" value="HTH_MYB"/>
    <property type="match status" value="1"/>
</dbReference>
<dbReference type="AlphaFoldDB" id="I2H9J4"/>
<feature type="region of interest" description="Disordered" evidence="1">
    <location>
        <begin position="386"/>
        <end position="413"/>
    </location>
</feature>
<sequence length="797" mass="88924">MSLERRLVDQEIPNVLLSQVMLPGLPLTTRLALSSLPILNNVTSQLLQLLLKYRNNISLLFVMTDPTQRLESGETYVFQSLLKIFESTVSIYKNNKRDGSQNLLSVYDTLPSIWTTEDNLPELMSNHHPFWISATRKANLALLILTAFKSIKSSTLDDIAPGILDLLCPNLYLNNSKLSNEQISIFISFKIQHYCYLLEKYLNEIDQPLNTLLDQNVVDSILDDVFSPGFSYELLLKVPLKPHNDINATISDSTDLNESHLVDDSTRKLNDSQKLLILKYNKIKNELSRYTTLQSIRNEYNYKEFLMDLLKFSYNELPTVLFGTDVNLIVPTNASTSTPFIETKNQLLLSTVYSNFQNFDRNIFYATGLNFTIRLDNNNSSSVINISGSNVDSMQPENASPNTSANSSTPPDEINPHLLYIPFNDKYSNMSPILIGSETTRFHTSEAIGVDAIDSIDTAISNNNNINSTTNSHDDHHSNKHHKSSTSVLTNNNHDLLQGQDENVASLSTTAERIINDVSLANNLSIATSPKQHNMRKLPTRRAWSKFEESVLREGLKEYGTSWSKILDSYGPHGKINQVLKNRTQIQLKDKARNWKISLLKHQEPLPFYLEKVTGNLENVLSYRKKGTPVVTKIEKDQSLNMDNMSVSSTHSNTAANTPSLSTVVAAAAVTAATSDMPNKIPLVPNSPSISNKDDNVLFPTHYSNSGNKSHHISAVGDDSAGNPNSNSELQSSHSFESEASSSPDSPSSPLDNNSGSNTDHINGTDSKNNHTSQQSNDNLFNNAETHESNKYDPHLM</sequence>
<organism evidence="3 4">
    <name type="scientific">Henningerozyma blattae (strain ATCC 34711 / CBS 6284 / DSM 70876 / NBRC 10599 / NRRL Y-10934 / UCD 77-7)</name>
    <name type="common">Yeast</name>
    <name type="synonym">Tetrapisispora blattae</name>
    <dbReference type="NCBI Taxonomy" id="1071380"/>
    <lineage>
        <taxon>Eukaryota</taxon>
        <taxon>Fungi</taxon>
        <taxon>Dikarya</taxon>
        <taxon>Ascomycota</taxon>
        <taxon>Saccharomycotina</taxon>
        <taxon>Saccharomycetes</taxon>
        <taxon>Saccharomycetales</taxon>
        <taxon>Saccharomycetaceae</taxon>
        <taxon>Henningerozyma</taxon>
    </lineage>
</organism>
<dbReference type="Proteomes" id="UP000002866">
    <property type="component" value="Chromosome 10"/>
</dbReference>
<dbReference type="KEGG" id="tbl:TBLA_0J00460"/>
<dbReference type="PANTHER" id="PTHR47807:SF1">
    <property type="entry name" value="PROTEIN TBF1"/>
    <property type="match status" value="1"/>
</dbReference>
<evidence type="ECO:0000259" key="2">
    <source>
        <dbReference type="PROSITE" id="PS51294"/>
    </source>
</evidence>
<feature type="compositionally biased region" description="Polar residues" evidence="1">
    <location>
        <begin position="759"/>
        <end position="784"/>
    </location>
</feature>
<feature type="domain" description="HTH myb-type" evidence="2">
    <location>
        <begin position="541"/>
        <end position="592"/>
    </location>
</feature>
<feature type="region of interest" description="Disordered" evidence="1">
    <location>
        <begin position="677"/>
        <end position="797"/>
    </location>
</feature>
<dbReference type="OrthoDB" id="3366990at2759"/>
<feature type="compositionally biased region" description="Polar residues" evidence="1">
    <location>
        <begin position="722"/>
        <end position="731"/>
    </location>
</feature>
<gene>
    <name evidence="3" type="primary">TBLA0J00460</name>
    <name evidence="3" type="ORF">TBLA_0J00460</name>
</gene>
<dbReference type="GO" id="GO:0010833">
    <property type="term" value="P:telomere maintenance via telomere lengthening"/>
    <property type="evidence" value="ECO:0007669"/>
    <property type="project" value="TreeGrafter"/>
</dbReference>
<dbReference type="InterPro" id="IPR001005">
    <property type="entry name" value="SANT/Myb"/>
</dbReference>
<proteinExistence type="predicted"/>
<protein>
    <recommendedName>
        <fullName evidence="2">HTH myb-type domain-containing protein</fullName>
    </recommendedName>
</protein>
<dbReference type="GO" id="GO:0003691">
    <property type="term" value="F:double-stranded telomeric DNA binding"/>
    <property type="evidence" value="ECO:0007669"/>
    <property type="project" value="TreeGrafter"/>
</dbReference>
<feature type="compositionally biased region" description="Basic and acidic residues" evidence="1">
    <location>
        <begin position="785"/>
        <end position="797"/>
    </location>
</feature>
<evidence type="ECO:0000313" key="4">
    <source>
        <dbReference type="Proteomes" id="UP000002866"/>
    </source>
</evidence>
<dbReference type="STRING" id="1071380.I2H9J4"/>
<accession>I2H9J4</accession>